<evidence type="ECO:0000259" key="3">
    <source>
        <dbReference type="PROSITE" id="PS01031"/>
    </source>
</evidence>
<dbReference type="EMBL" id="FOIQ01000004">
    <property type="protein sequence ID" value="SEW16412.1"/>
    <property type="molecule type" value="Genomic_DNA"/>
</dbReference>
<name>A0A1I0PPX5_9BACT</name>
<dbReference type="InterPro" id="IPR008978">
    <property type="entry name" value="HSP20-like_chaperone"/>
</dbReference>
<comment type="similarity">
    <text evidence="1 2">Belongs to the small heat shock protein (HSP20) family.</text>
</comment>
<dbReference type="Gene3D" id="2.60.40.790">
    <property type="match status" value="1"/>
</dbReference>
<dbReference type="PANTHER" id="PTHR11527">
    <property type="entry name" value="HEAT-SHOCK PROTEIN 20 FAMILY MEMBER"/>
    <property type="match status" value="1"/>
</dbReference>
<dbReference type="SUPFAM" id="SSF49764">
    <property type="entry name" value="HSP20-like chaperones"/>
    <property type="match status" value="1"/>
</dbReference>
<dbReference type="InterPro" id="IPR002068">
    <property type="entry name" value="A-crystallin/Hsp20_dom"/>
</dbReference>
<dbReference type="Proteomes" id="UP000199373">
    <property type="component" value="Unassembled WGS sequence"/>
</dbReference>
<evidence type="ECO:0000256" key="1">
    <source>
        <dbReference type="PROSITE-ProRule" id="PRU00285"/>
    </source>
</evidence>
<feature type="domain" description="SHSP" evidence="3">
    <location>
        <begin position="22"/>
        <end position="138"/>
    </location>
</feature>
<accession>A0A1I0PPX5</accession>
<dbReference type="Pfam" id="PF00011">
    <property type="entry name" value="HSP20"/>
    <property type="match status" value="1"/>
</dbReference>
<organism evidence="4 5">
    <name type="scientific">Prevotella aff. ruminicola Tc2-24</name>
    <dbReference type="NCBI Taxonomy" id="81582"/>
    <lineage>
        <taxon>Bacteria</taxon>
        <taxon>Pseudomonadati</taxon>
        <taxon>Bacteroidota</taxon>
        <taxon>Bacteroidia</taxon>
        <taxon>Bacteroidales</taxon>
        <taxon>Prevotellaceae</taxon>
        <taxon>Prevotella</taxon>
    </lineage>
</organism>
<dbReference type="CDD" id="cd06464">
    <property type="entry name" value="ACD_sHsps-like"/>
    <property type="match status" value="1"/>
</dbReference>
<gene>
    <name evidence="4" type="ORF">SAMN04487850_1925</name>
</gene>
<evidence type="ECO:0000256" key="2">
    <source>
        <dbReference type="RuleBase" id="RU003616"/>
    </source>
</evidence>
<protein>
    <submittedName>
        <fullName evidence="4">HSP20 family protein</fullName>
    </submittedName>
</protein>
<reference evidence="4 5" key="1">
    <citation type="submission" date="2016-10" db="EMBL/GenBank/DDBJ databases">
        <authorList>
            <person name="de Groot N.N."/>
        </authorList>
    </citation>
    <scope>NUCLEOTIDE SEQUENCE [LARGE SCALE GENOMIC DNA]</scope>
    <source>
        <strain evidence="4 5">TC2-24</strain>
    </source>
</reference>
<proteinExistence type="inferred from homology"/>
<dbReference type="InterPro" id="IPR031107">
    <property type="entry name" value="Small_HSP"/>
</dbReference>
<evidence type="ECO:0000313" key="5">
    <source>
        <dbReference type="Proteomes" id="UP000199373"/>
    </source>
</evidence>
<sequence>MMRSNNWVPSVFNDLFDVDLMPKANFTAPAINVKENDKSYTVELAAPGMKKEDFNVHINDEGNLMIKMESKNEKKDEDKTTRYLRREFSYTKFEQTLILPDDVKREEITAKVDNGVLTVELPKVVEEKVKVSRQIDIV</sequence>
<evidence type="ECO:0000313" key="4">
    <source>
        <dbReference type="EMBL" id="SEW16412.1"/>
    </source>
</evidence>
<keyword evidence="5" id="KW-1185">Reference proteome</keyword>
<dbReference type="PROSITE" id="PS01031">
    <property type="entry name" value="SHSP"/>
    <property type="match status" value="1"/>
</dbReference>
<dbReference type="AlphaFoldDB" id="A0A1I0PPX5"/>